<comment type="caution">
    <text evidence="1">The sequence shown here is derived from an EMBL/GenBank/DDBJ whole genome shotgun (WGS) entry which is preliminary data.</text>
</comment>
<dbReference type="EMBL" id="CAJJDN010000046">
    <property type="protein sequence ID" value="CAD8084206.1"/>
    <property type="molecule type" value="Genomic_DNA"/>
</dbReference>
<proteinExistence type="predicted"/>
<organism evidence="1 2">
    <name type="scientific">Paramecium sonneborni</name>
    <dbReference type="NCBI Taxonomy" id="65129"/>
    <lineage>
        <taxon>Eukaryota</taxon>
        <taxon>Sar</taxon>
        <taxon>Alveolata</taxon>
        <taxon>Ciliophora</taxon>
        <taxon>Intramacronucleata</taxon>
        <taxon>Oligohymenophorea</taxon>
        <taxon>Peniculida</taxon>
        <taxon>Parameciidae</taxon>
        <taxon>Paramecium</taxon>
    </lineage>
</organism>
<dbReference type="Proteomes" id="UP000692954">
    <property type="component" value="Unassembled WGS sequence"/>
</dbReference>
<name>A0A8S1N3D0_9CILI</name>
<dbReference type="OrthoDB" id="10340757at2759"/>
<protein>
    <submittedName>
        <fullName evidence="1">Uncharacterized protein</fullName>
    </submittedName>
</protein>
<dbReference type="AlphaFoldDB" id="A0A8S1N3D0"/>
<evidence type="ECO:0000313" key="1">
    <source>
        <dbReference type="EMBL" id="CAD8084206.1"/>
    </source>
</evidence>
<reference evidence="1" key="1">
    <citation type="submission" date="2021-01" db="EMBL/GenBank/DDBJ databases">
        <authorList>
            <consortium name="Genoscope - CEA"/>
            <person name="William W."/>
        </authorList>
    </citation>
    <scope>NUCLEOTIDE SEQUENCE</scope>
</reference>
<keyword evidence="2" id="KW-1185">Reference proteome</keyword>
<accession>A0A8S1N3D0</accession>
<sequence>MNQGSTLEEEFSYLIQQSKICKRVIVDAKTSINSVCISEDHKQIVIFHHLNGGGFLSVWDLETLKVKQRIDIPKLYSEDGLCKFSRDNKYIFFALYNDNKLQIIQLVSRRARVTECHLEEALKQMEISINPKYCCTVTSNYCLLWNQDTKKVDHKIKTNLNFICCCFKNNDKQLITISYLEDEYTQFNCWRTNNYKVNKTWACRYVSKQANCFLLEKQQILIVDYYDVQEHYIQIWSLIGYSLIRSLYQAIDPFYIRKIYNSKLIVECQDEDDEEEQNTQHQWIGFFDILTFKYRKFETFIDYGLRYFVLQNALIVENRKKKSNNTEIIINLK</sequence>
<gene>
    <name evidence="1" type="ORF">PSON_ATCC_30995.1.T0460131</name>
</gene>
<evidence type="ECO:0000313" key="2">
    <source>
        <dbReference type="Proteomes" id="UP000692954"/>
    </source>
</evidence>